<feature type="domain" description="Pyrrolo-quinoline quinone repeat" evidence="1">
    <location>
        <begin position="115"/>
        <end position="299"/>
    </location>
</feature>
<dbReference type="OrthoDB" id="5173551at2"/>
<dbReference type="SUPFAM" id="SSF50998">
    <property type="entry name" value="Quinoprotein alcohol dehydrogenase-like"/>
    <property type="match status" value="1"/>
</dbReference>
<dbReference type="Proteomes" id="UP000295662">
    <property type="component" value="Unassembled WGS sequence"/>
</dbReference>
<sequence>MKAVNIVFRPAWESLHGKKVKPANDTVNRHFPPAFMKITLAAILLLSSIASAKTEWSRFRGPNGTGVAETSGLPSEVTAENTLWSVDLAKGWSSPVLWEDKVLVTAETSPGRHGIIALDANSGQELWRHEEPFEEHKKHNFNSFASSSVFVDADRIYVNWSTGTTIQALAIDHKGKQVWKNEHVADYIHEHGTGVSPIVVDGIMIVRSEFDWERDGKVYTEDPVQQAWKSCIVGLDAVTGKQVWKLEIPNCLNTYSTPVVNVRADGKKEIICTNNASGVMGIDPVTGKINWQHNEGYKQRSLGSGVLHDGVYFCTFGTGGGVKEFAAIDITDPKPKPVSFTFSKGLPYVPSPLVMGDFMYLLGDGGILKTVKFKTGELVYEERVNGSKGSSKFFSSPVAGDGKIYCGSQQGDLVILKAGEKFEQLSANKLDSTINATPAIGDGRIYVRTENKLWCIGSKSQPVP</sequence>
<name>A0A4R7RLA9_9BACT</name>
<feature type="domain" description="Pyrrolo-quinoline quinone repeat" evidence="1">
    <location>
        <begin position="350"/>
        <end position="460"/>
    </location>
</feature>
<evidence type="ECO:0000259" key="1">
    <source>
        <dbReference type="Pfam" id="PF13360"/>
    </source>
</evidence>
<dbReference type="EMBL" id="SOCA01000011">
    <property type="protein sequence ID" value="TDU64352.1"/>
    <property type="molecule type" value="Genomic_DNA"/>
</dbReference>
<dbReference type="AlphaFoldDB" id="A0A4R7RLA9"/>
<dbReference type="PANTHER" id="PTHR34512">
    <property type="entry name" value="CELL SURFACE PROTEIN"/>
    <property type="match status" value="1"/>
</dbReference>
<evidence type="ECO:0000313" key="3">
    <source>
        <dbReference type="Proteomes" id="UP000295662"/>
    </source>
</evidence>
<dbReference type="Pfam" id="PF13360">
    <property type="entry name" value="PQQ_2"/>
    <property type="match status" value="2"/>
</dbReference>
<proteinExistence type="predicted"/>
<dbReference type="Gene3D" id="2.130.10.10">
    <property type="entry name" value="YVTN repeat-like/Quinoprotein amine dehydrogenase"/>
    <property type="match status" value="1"/>
</dbReference>
<dbReference type="InterPro" id="IPR002372">
    <property type="entry name" value="PQQ_rpt_dom"/>
</dbReference>
<protein>
    <submittedName>
        <fullName evidence="2">Outer membrane protein assembly factor BamB</fullName>
    </submittedName>
</protein>
<dbReference type="InterPro" id="IPR011047">
    <property type="entry name" value="Quinoprotein_ADH-like_sf"/>
</dbReference>
<evidence type="ECO:0000313" key="2">
    <source>
        <dbReference type="EMBL" id="TDU64352.1"/>
    </source>
</evidence>
<accession>A0A4R7RLA9</accession>
<dbReference type="PANTHER" id="PTHR34512:SF30">
    <property type="entry name" value="OUTER MEMBRANE PROTEIN ASSEMBLY FACTOR BAMB"/>
    <property type="match status" value="1"/>
</dbReference>
<gene>
    <name evidence="2" type="ORF">EI77_04240</name>
</gene>
<organism evidence="2 3">
    <name type="scientific">Prosthecobacter fusiformis</name>
    <dbReference type="NCBI Taxonomy" id="48464"/>
    <lineage>
        <taxon>Bacteria</taxon>
        <taxon>Pseudomonadati</taxon>
        <taxon>Verrucomicrobiota</taxon>
        <taxon>Verrucomicrobiia</taxon>
        <taxon>Verrucomicrobiales</taxon>
        <taxon>Verrucomicrobiaceae</taxon>
        <taxon>Prosthecobacter</taxon>
    </lineage>
</organism>
<comment type="caution">
    <text evidence="2">The sequence shown here is derived from an EMBL/GenBank/DDBJ whole genome shotgun (WGS) entry which is preliminary data.</text>
</comment>
<dbReference type="Gene3D" id="2.40.10.480">
    <property type="match status" value="1"/>
</dbReference>
<reference evidence="2 3" key="1">
    <citation type="submission" date="2019-03" db="EMBL/GenBank/DDBJ databases">
        <title>Genomic Encyclopedia of Archaeal and Bacterial Type Strains, Phase II (KMG-II): from individual species to whole genera.</title>
        <authorList>
            <person name="Goeker M."/>
        </authorList>
    </citation>
    <scope>NUCLEOTIDE SEQUENCE [LARGE SCALE GENOMIC DNA]</scope>
    <source>
        <strain evidence="2 3">ATCC 25309</strain>
    </source>
</reference>
<dbReference type="InterPro" id="IPR015943">
    <property type="entry name" value="WD40/YVTN_repeat-like_dom_sf"/>
</dbReference>
<keyword evidence="3" id="KW-1185">Reference proteome</keyword>